<dbReference type="SUPFAM" id="SSF56821">
    <property type="entry name" value="Prismane protein-like"/>
    <property type="match status" value="1"/>
</dbReference>
<sequence length="724" mass="80773">MYKDAEEAIKDNPPTRLFQRAINGAIIACGYAEILLSKAMADYGPDAAVKYPDTAYFLPVIRSLSGEEVTQLGQLQPILNRMRAQVKESEVTFEMARLAGETTAYAAEIIETVHYLRYGHRHVEPWTGFIEDPIMRKYGILMVDWTIPGEAVIVGKAKTSEDLGNIARELMSMGMMTFFCNEVCEQVFEAKVKVGKDYFQFPLGNFTQVIHAVNYALRAGIAFGGIEPGLRDHHRDYQRRRIRCFVLHLGEIDDVQVAAHFAAIFLGFPVICDTELPEDHQIPGWYESHPDYETIVKYAMEVRGVKVEIVDIPVPIAIGPSFEGETIRRGDMHCEFGGGKQTGFEIVRSVGADEIEDGKITVEGPDLDEVEEGAGLPIGIWVKVYGKKMQDDFEGVLERRLHDFFNFGEGLWHMGQRDINWMRVSKDAFEKGFRLNHYGEIILAKLKNEFPAIVDRVEIFITTEQAKVDELIEQALEVYTFRDQRLAELSDESVDTFYSCILCQSFAPAQVCVVTPDRTGLCGAVSWLDGRASYEIDPNGPCRPIDVSEDPIDPEKGQWESVNEYVFENSQRKTEILNLYSIMEYPMTSCGCFEAISALVPEANGIMVTTREHGGETPCGMNFSTLAGSVGGGMQTPGFMGHSKQYILSDKFIKAEGGLGRLVWMPKSLKESLGDDLKKAAEDAGLGADFVDKIADETVGTAAEEILPFLEEKGHPALNMDPLM</sequence>
<keyword evidence="4" id="KW-0808">Transferase</keyword>
<dbReference type="Pfam" id="PF18537">
    <property type="entry name" value="CODH_A_N"/>
    <property type="match status" value="1"/>
</dbReference>
<evidence type="ECO:0000313" key="10">
    <source>
        <dbReference type="EMBL" id="RQD78293.1"/>
    </source>
</evidence>
<protein>
    <recommendedName>
        <fullName evidence="1">CO-methylating acetyl-CoA synthase</fullName>
        <ecNumber evidence="1">2.3.1.169</ecNumber>
    </recommendedName>
</protein>
<name>A0A424YIS1_9FIRM</name>
<dbReference type="InterPro" id="IPR038571">
    <property type="entry name" value="CO_DH/Ac-CoA_synth_bsu_3_sf"/>
</dbReference>
<dbReference type="Gene3D" id="3.40.50.2030">
    <property type="match status" value="1"/>
</dbReference>
<dbReference type="PANTHER" id="PTHR42281">
    <property type="match status" value="1"/>
</dbReference>
<keyword evidence="5" id="KW-0479">Metal-binding</keyword>
<evidence type="ECO:0000256" key="7">
    <source>
        <dbReference type="ARBA" id="ARBA00023014"/>
    </source>
</evidence>
<dbReference type="InterPro" id="IPR045822">
    <property type="entry name" value="ACS_CODH_B_C"/>
</dbReference>
<dbReference type="Gene3D" id="3.40.970.20">
    <property type="entry name" value="Carbon monoxide dehydrogenase alpha subunit. Chain D, domain 4"/>
    <property type="match status" value="1"/>
</dbReference>
<dbReference type="Gene3D" id="1.10.8.190">
    <property type="entry name" value="Carbon monoxide dehydrogenase alpha subunit. Chain M, domain 1"/>
    <property type="match status" value="1"/>
</dbReference>
<dbReference type="GO" id="GO:0043884">
    <property type="term" value="F:CO-methylating acetyl-CoA synthase activity"/>
    <property type="evidence" value="ECO:0007669"/>
    <property type="project" value="UniProtKB-EC"/>
</dbReference>
<evidence type="ECO:0000256" key="5">
    <source>
        <dbReference type="ARBA" id="ARBA00022723"/>
    </source>
</evidence>
<feature type="domain" description="Carbon monoxide dehydrogenase subunit alpha ,N-terminal" evidence="8">
    <location>
        <begin position="34"/>
        <end position="116"/>
    </location>
</feature>
<organism evidence="10 11">
    <name type="scientific">Candidatus Syntrophonatronum acetioxidans</name>
    <dbReference type="NCBI Taxonomy" id="1795816"/>
    <lineage>
        <taxon>Bacteria</taxon>
        <taxon>Bacillati</taxon>
        <taxon>Bacillota</taxon>
        <taxon>Clostridia</taxon>
        <taxon>Eubacteriales</taxon>
        <taxon>Syntrophomonadaceae</taxon>
        <taxon>Candidatus Syntrophonatronum</taxon>
    </lineage>
</organism>
<evidence type="ECO:0000313" key="11">
    <source>
        <dbReference type="Proteomes" id="UP000285138"/>
    </source>
</evidence>
<evidence type="ECO:0000256" key="4">
    <source>
        <dbReference type="ARBA" id="ARBA00022679"/>
    </source>
</evidence>
<comment type="caution">
    <text evidence="10">The sequence shown here is derived from an EMBL/GenBank/DDBJ whole genome shotgun (WGS) entry which is preliminary data.</text>
</comment>
<dbReference type="GO" id="GO:0006084">
    <property type="term" value="P:acetyl-CoA metabolic process"/>
    <property type="evidence" value="ECO:0007669"/>
    <property type="project" value="InterPro"/>
</dbReference>
<gene>
    <name evidence="10" type="primary">cdhC</name>
    <name evidence="10" type="ORF">D5R97_00595</name>
</gene>
<dbReference type="AlphaFoldDB" id="A0A424YIS1"/>
<dbReference type="InterPro" id="IPR004461">
    <property type="entry name" value="CO_DH/Ac-CoA_synth_bsu"/>
</dbReference>
<evidence type="ECO:0000259" key="9">
    <source>
        <dbReference type="Pfam" id="PF19436"/>
    </source>
</evidence>
<evidence type="ECO:0000256" key="2">
    <source>
        <dbReference type="ARBA" id="ARBA00022485"/>
    </source>
</evidence>
<dbReference type="InterPro" id="IPR011254">
    <property type="entry name" value="Prismane-like_sf"/>
</dbReference>
<dbReference type="Pfam" id="PF03598">
    <property type="entry name" value="CdhC"/>
    <property type="match status" value="1"/>
</dbReference>
<dbReference type="EC" id="2.3.1.169" evidence="1"/>
<accession>A0A424YIS1</accession>
<evidence type="ECO:0000256" key="1">
    <source>
        <dbReference type="ARBA" id="ARBA00012244"/>
    </source>
</evidence>
<dbReference type="Proteomes" id="UP000285138">
    <property type="component" value="Unassembled WGS sequence"/>
</dbReference>
<dbReference type="NCBIfam" id="NF007078">
    <property type="entry name" value="PRK09529.1"/>
    <property type="match status" value="1"/>
</dbReference>
<dbReference type="Pfam" id="PF19436">
    <property type="entry name" value="ACS_CODH_B_C"/>
    <property type="match status" value="1"/>
</dbReference>
<reference evidence="10 11" key="1">
    <citation type="submission" date="2018-08" db="EMBL/GenBank/DDBJ databases">
        <title>The metabolism and importance of syntrophic acetate oxidation coupled to methane or sulfide production in haloalkaline environments.</title>
        <authorList>
            <person name="Timmers P.H.A."/>
            <person name="Vavourakis C.D."/>
            <person name="Sorokin D.Y."/>
            <person name="Sinninghe Damste J.S."/>
            <person name="Muyzer G."/>
            <person name="Stams A.J.M."/>
            <person name="Plugge C.M."/>
        </authorList>
    </citation>
    <scope>NUCLEOTIDE SEQUENCE [LARGE SCALE GENOMIC DNA]</scope>
    <source>
        <strain evidence="10">MSAO_Bac1</strain>
    </source>
</reference>
<dbReference type="GO" id="GO:0051539">
    <property type="term" value="F:4 iron, 4 sulfur cluster binding"/>
    <property type="evidence" value="ECO:0007669"/>
    <property type="project" value="UniProtKB-KW"/>
</dbReference>
<evidence type="ECO:0000259" key="8">
    <source>
        <dbReference type="Pfam" id="PF18537"/>
    </source>
</evidence>
<dbReference type="InterPro" id="IPR041350">
    <property type="entry name" value="CODH_A_N"/>
</dbReference>
<evidence type="ECO:0000256" key="3">
    <source>
        <dbReference type="ARBA" id="ARBA00022596"/>
    </source>
</evidence>
<proteinExistence type="predicted"/>
<feature type="domain" description="CO dehydrogenase/acetyl-CoA synthase complex beta subunit C-terminal" evidence="9">
    <location>
        <begin position="479"/>
        <end position="724"/>
    </location>
</feature>
<dbReference type="Gene3D" id="3.30.1650.10">
    <property type="entry name" value="Bifunctional carbon monoxide dehydrogenase/acetyl-coa synthase(codh/acs), Chain M, domain 3"/>
    <property type="match status" value="1"/>
</dbReference>
<dbReference type="NCBIfam" id="TIGR00316">
    <property type="entry name" value="cdhC"/>
    <property type="match status" value="1"/>
</dbReference>
<keyword evidence="3" id="KW-0533">Nickel</keyword>
<dbReference type="GO" id="GO:0046872">
    <property type="term" value="F:metal ion binding"/>
    <property type="evidence" value="ECO:0007669"/>
    <property type="project" value="UniProtKB-KW"/>
</dbReference>
<keyword evidence="7" id="KW-0411">Iron-sulfur</keyword>
<dbReference type="PANTHER" id="PTHR42281:SF1">
    <property type="entry name" value="ACETYL-COA DECARBONYLASE_SYNTHASE COMPLEX SUBUNIT BETA 1"/>
    <property type="match status" value="1"/>
</dbReference>
<evidence type="ECO:0000256" key="6">
    <source>
        <dbReference type="ARBA" id="ARBA00023004"/>
    </source>
</evidence>
<dbReference type="NCBIfam" id="NF003379">
    <property type="entry name" value="PRK04456.1"/>
    <property type="match status" value="1"/>
</dbReference>
<keyword evidence="2" id="KW-0004">4Fe-4S</keyword>
<dbReference type="NCBIfam" id="NF040764">
    <property type="entry name" value="CODH_ACS_al_bet"/>
    <property type="match status" value="1"/>
</dbReference>
<keyword evidence="6" id="KW-0408">Iron</keyword>
<dbReference type="Gene3D" id="3.40.1470.10">
    <property type="entry name" value="Bifunctional carbon monoxide dehydrogenase/acetyl-coa synthase(codh/acs), Chain M, domain 5"/>
    <property type="match status" value="1"/>
</dbReference>
<dbReference type="GO" id="GO:0043885">
    <property type="term" value="F:anaerobic carbon-monoxide dehydrogenase activity"/>
    <property type="evidence" value="ECO:0007669"/>
    <property type="project" value="InterPro"/>
</dbReference>
<dbReference type="EMBL" id="QZAA01000028">
    <property type="protein sequence ID" value="RQD78293.1"/>
    <property type="molecule type" value="Genomic_DNA"/>
</dbReference>
<dbReference type="InterPro" id="IPR016099">
    <property type="entry name" value="Prismane-like_a/b-sand"/>
</dbReference>